<dbReference type="InterPro" id="IPR037138">
    <property type="entry name" value="His_deacetylse_dom_sf"/>
</dbReference>
<proteinExistence type="predicted"/>
<name>A0A673VVM6_SALTR</name>
<dbReference type="PANTHER" id="PTHR48252">
    <property type="entry name" value="HISTONE DEACETYLASE 2-RELATED"/>
    <property type="match status" value="1"/>
</dbReference>
<feature type="compositionally biased region" description="Polar residues" evidence="1">
    <location>
        <begin position="178"/>
        <end position="195"/>
    </location>
</feature>
<dbReference type="Ensembl" id="ENSSTUT00000004407.1">
    <property type="protein sequence ID" value="ENSSTUP00000004154.1"/>
    <property type="gene ID" value="ENSSTUG00000002071.1"/>
</dbReference>
<accession>A0A673VVM6</accession>
<reference evidence="2" key="1">
    <citation type="submission" date="2025-08" db="UniProtKB">
        <authorList>
            <consortium name="Ensembl"/>
        </authorList>
    </citation>
    <scope>IDENTIFICATION</scope>
</reference>
<evidence type="ECO:0000256" key="1">
    <source>
        <dbReference type="SAM" id="MobiDB-lite"/>
    </source>
</evidence>
<dbReference type="InterPro" id="IPR023696">
    <property type="entry name" value="Ureohydrolase_dom_sf"/>
</dbReference>
<reference evidence="2" key="2">
    <citation type="submission" date="2025-09" db="UniProtKB">
        <authorList>
            <consortium name="Ensembl"/>
        </authorList>
    </citation>
    <scope>IDENTIFICATION</scope>
</reference>
<gene>
    <name evidence="2" type="primary">HDAC8</name>
</gene>
<dbReference type="AlphaFoldDB" id="A0A673VVM6"/>
<feature type="region of interest" description="Disordered" evidence="1">
    <location>
        <begin position="174"/>
        <end position="195"/>
    </location>
</feature>
<evidence type="ECO:0000313" key="3">
    <source>
        <dbReference type="Proteomes" id="UP000472277"/>
    </source>
</evidence>
<dbReference type="InParanoid" id="A0A673VVM6"/>
<organism evidence="2 3">
    <name type="scientific">Salmo trutta</name>
    <name type="common">Brown trout</name>
    <dbReference type="NCBI Taxonomy" id="8032"/>
    <lineage>
        <taxon>Eukaryota</taxon>
        <taxon>Metazoa</taxon>
        <taxon>Chordata</taxon>
        <taxon>Craniata</taxon>
        <taxon>Vertebrata</taxon>
        <taxon>Euteleostomi</taxon>
        <taxon>Actinopterygii</taxon>
        <taxon>Neopterygii</taxon>
        <taxon>Teleostei</taxon>
        <taxon>Protacanthopterygii</taxon>
        <taxon>Salmoniformes</taxon>
        <taxon>Salmonidae</taxon>
        <taxon>Salmoninae</taxon>
        <taxon>Salmo</taxon>
    </lineage>
</organism>
<dbReference type="Proteomes" id="UP000472277">
    <property type="component" value="Chromosome 5"/>
</dbReference>
<evidence type="ECO:0000313" key="2">
    <source>
        <dbReference type="Ensembl" id="ENSSTUP00000004154.1"/>
    </source>
</evidence>
<dbReference type="SUPFAM" id="SSF52768">
    <property type="entry name" value="Arginase/deacetylase"/>
    <property type="match status" value="2"/>
</dbReference>
<sequence length="195" mass="21323">MAKFNTDANLEHLHKISQDGDNDDPQSGDFGLGYDCPVVEGFYDYAAAVGGATLTATQCLLDKRGEVTINWSGGWHHAKKEDRGRTRGNVDETQDWVKVRRPLDPMAGDPMCSFSMTPVRVAQCLRHVLDWHLPTLPLGGGGYNLVNTTRCWTYLTVSILGRTLAPEIPDHEVGLHSTAPNTHTPCGPSSLSHSL</sequence>
<protein>
    <submittedName>
        <fullName evidence="2">Histone deacetylase 8</fullName>
    </submittedName>
</protein>
<keyword evidence="3" id="KW-1185">Reference proteome</keyword>
<dbReference type="GeneTree" id="ENSGT00940000157843"/>
<dbReference type="Gene3D" id="3.40.800.20">
    <property type="entry name" value="Histone deacetylase domain"/>
    <property type="match status" value="2"/>
</dbReference>
<dbReference type="PANTHER" id="PTHR48252:SF77">
    <property type="entry name" value="HISTONE DEACETYLASE DOMAIN-CONTAINING PROTEIN"/>
    <property type="match status" value="1"/>
</dbReference>